<evidence type="ECO:0000313" key="3">
    <source>
        <dbReference type="Proteomes" id="UP000434276"/>
    </source>
</evidence>
<dbReference type="PANTHER" id="PTHR34807:SF8">
    <property type="entry name" value="(RAPE) HYPOTHETICAL PROTEIN"/>
    <property type="match status" value="1"/>
</dbReference>
<feature type="coiled-coil region" evidence="1">
    <location>
        <begin position="24"/>
        <end position="65"/>
    </location>
</feature>
<organism evidence="2 3">
    <name type="scientific">Arabidopsis thaliana</name>
    <name type="common">Mouse-ear cress</name>
    <dbReference type="NCBI Taxonomy" id="3702"/>
    <lineage>
        <taxon>Eukaryota</taxon>
        <taxon>Viridiplantae</taxon>
        <taxon>Streptophyta</taxon>
        <taxon>Embryophyta</taxon>
        <taxon>Tracheophyta</taxon>
        <taxon>Spermatophyta</taxon>
        <taxon>Magnoliopsida</taxon>
        <taxon>eudicotyledons</taxon>
        <taxon>Gunneridae</taxon>
        <taxon>Pentapetalae</taxon>
        <taxon>rosids</taxon>
        <taxon>malvids</taxon>
        <taxon>Brassicales</taxon>
        <taxon>Brassicaceae</taxon>
        <taxon>Camelineae</taxon>
        <taxon>Arabidopsis</taxon>
    </lineage>
</organism>
<evidence type="ECO:0000313" key="2">
    <source>
        <dbReference type="EMBL" id="CAA0397039.1"/>
    </source>
</evidence>
<dbReference type="AlphaFoldDB" id="A0A5S9XXB8"/>
<keyword evidence="1" id="KW-0175">Coiled coil</keyword>
<dbReference type="PANTHER" id="PTHR34807">
    <property type="entry name" value="OS08G0270800 PROTEIN"/>
    <property type="match status" value="1"/>
</dbReference>
<reference evidence="2 3" key="1">
    <citation type="submission" date="2019-12" db="EMBL/GenBank/DDBJ databases">
        <authorList>
            <person name="Jiao W.-B."/>
            <person name="Schneeberger K."/>
        </authorList>
    </citation>
    <scope>NUCLEOTIDE SEQUENCE [LARGE SCALE GENOMIC DNA]</scope>
    <source>
        <strain evidence="3">cv. C24</strain>
    </source>
</reference>
<proteinExistence type="predicted"/>
<sequence length="237" mass="26960">MKKTNFVSSASGGDPMIRLTFVQVLELEKELEIKRKRLEMIKQKRLTLKSEVRFLRRRYEHLKQDQTLETSPEMLRLSEFGGLEVPRKPSGERKKQSGVRASVPCFDLKLKNTICNEKEALANNVASCDLDKKRKRSRGSDVLTFPVSLPDLNGEGNTSGTDKVPGFDLNQISREEEEPEVNGEHMVAEAMKNAMLDNRISDLHVERKLPICGDVEKELNRAVKRKVTWQDPVALSV</sequence>
<dbReference type="Proteomes" id="UP000434276">
    <property type="component" value="Unassembled WGS sequence"/>
</dbReference>
<evidence type="ECO:0000256" key="1">
    <source>
        <dbReference type="SAM" id="Coils"/>
    </source>
</evidence>
<accession>A0A5S9XXB8</accession>
<name>A0A5S9XXB8_ARATH</name>
<dbReference type="OrthoDB" id="993453at2759"/>
<protein>
    <submittedName>
        <fullName evidence="2">Uncharacterized protein</fullName>
    </submittedName>
</protein>
<dbReference type="EMBL" id="CACSHJ010000095">
    <property type="protein sequence ID" value="CAA0397039.1"/>
    <property type="molecule type" value="Genomic_DNA"/>
</dbReference>
<gene>
    <name evidence="2" type="ORF">C24_LOCUS19755</name>
</gene>
<dbReference type="ExpressionAtlas" id="A0A5S9XXB8">
    <property type="expression patterns" value="baseline and differential"/>
</dbReference>